<keyword evidence="4" id="KW-0949">S-adenosyl-L-methionine</keyword>
<dbReference type="PANTHER" id="PTHR43836">
    <property type="entry name" value="CATECHOL O-METHYLTRANSFERASE 1-RELATED"/>
    <property type="match status" value="1"/>
</dbReference>
<dbReference type="GO" id="GO:0006584">
    <property type="term" value="P:catecholamine metabolic process"/>
    <property type="evidence" value="ECO:0007669"/>
    <property type="project" value="UniProtKB-KW"/>
</dbReference>
<protein>
    <recommendedName>
        <fullName evidence="1">catechol O-methyltransferase</fullName>
        <ecNumber evidence="1">2.1.1.6</ecNumber>
    </recommendedName>
</protein>
<evidence type="ECO:0000256" key="6">
    <source>
        <dbReference type="ARBA" id="ARBA00023453"/>
    </source>
</evidence>
<keyword evidence="2" id="KW-0489">Methyltransferase</keyword>
<evidence type="ECO:0000256" key="1">
    <source>
        <dbReference type="ARBA" id="ARBA00012880"/>
    </source>
</evidence>
<organism evidence="7">
    <name type="scientific">Araucaria cunninghamii</name>
    <name type="common">Hoop pine</name>
    <name type="synonym">Moreton Bay pine</name>
    <dbReference type="NCBI Taxonomy" id="56994"/>
    <lineage>
        <taxon>Eukaryota</taxon>
        <taxon>Viridiplantae</taxon>
        <taxon>Streptophyta</taxon>
        <taxon>Embryophyta</taxon>
        <taxon>Tracheophyta</taxon>
        <taxon>Spermatophyta</taxon>
        <taxon>Pinopsida</taxon>
        <taxon>Pinidae</taxon>
        <taxon>Conifers II</taxon>
        <taxon>Araucariales</taxon>
        <taxon>Araucariaceae</taxon>
        <taxon>Araucaria</taxon>
    </lineage>
</organism>
<dbReference type="InterPro" id="IPR002935">
    <property type="entry name" value="SAM_O-MeTrfase"/>
</dbReference>
<reference evidence="7" key="1">
    <citation type="submission" date="2015-03" db="EMBL/GenBank/DDBJ databases">
        <title>A transcriptome of Araucaria cunninghamii, an australian fine timber species.</title>
        <authorList>
            <person name="Jing Yi C.J.Y."/>
            <person name="Yin San L.Y.S."/>
            <person name="Abdul Karim S.S."/>
            <person name="Wan Azmi N.N."/>
            <person name="Hercus R.R."/>
            <person name="Croft L.L."/>
        </authorList>
    </citation>
    <scope>NUCLEOTIDE SEQUENCE</scope>
    <source>
        <strain evidence="7">MI0301</strain>
        <tissue evidence="7">Leaf</tissue>
    </source>
</reference>
<dbReference type="EC" id="2.1.1.6" evidence="1"/>
<proteinExistence type="inferred from homology"/>
<evidence type="ECO:0000256" key="2">
    <source>
        <dbReference type="ARBA" id="ARBA00022603"/>
    </source>
</evidence>
<accession>A0A0D6QWV5</accession>
<evidence type="ECO:0000256" key="3">
    <source>
        <dbReference type="ARBA" id="ARBA00022679"/>
    </source>
</evidence>
<dbReference type="InterPro" id="IPR029063">
    <property type="entry name" value="SAM-dependent_MTases_sf"/>
</dbReference>
<dbReference type="GO" id="GO:0032259">
    <property type="term" value="P:methylation"/>
    <property type="evidence" value="ECO:0007669"/>
    <property type="project" value="UniProtKB-KW"/>
</dbReference>
<dbReference type="AlphaFoldDB" id="A0A0D6QWV5"/>
<dbReference type="EMBL" id="GCKF01041754">
    <property type="protein sequence ID" value="JAG95024.1"/>
    <property type="molecule type" value="Transcribed_RNA"/>
</dbReference>
<dbReference type="Pfam" id="PF01596">
    <property type="entry name" value="Methyltransf_3"/>
    <property type="match status" value="1"/>
</dbReference>
<dbReference type="SUPFAM" id="SSF53335">
    <property type="entry name" value="S-adenosyl-L-methionine-dependent methyltransferases"/>
    <property type="match status" value="1"/>
</dbReference>
<keyword evidence="5" id="KW-0128">Catecholamine metabolism</keyword>
<evidence type="ECO:0000256" key="4">
    <source>
        <dbReference type="ARBA" id="ARBA00022691"/>
    </source>
</evidence>
<comment type="similarity">
    <text evidence="6">Belongs to the class I-like SAM-binding methyltransferase superfamily. Cation-dependent O-methyltransferase family.</text>
</comment>
<dbReference type="PANTHER" id="PTHR43836:SF2">
    <property type="entry name" value="CATECHOL O-METHYLTRANSFERASE 1-RELATED"/>
    <property type="match status" value="1"/>
</dbReference>
<dbReference type="PROSITE" id="PS51682">
    <property type="entry name" value="SAM_OMT_I"/>
    <property type="match status" value="1"/>
</dbReference>
<evidence type="ECO:0000256" key="5">
    <source>
        <dbReference type="ARBA" id="ARBA00022939"/>
    </source>
</evidence>
<dbReference type="GO" id="GO:0016206">
    <property type="term" value="F:catechol O-methyltransferase activity"/>
    <property type="evidence" value="ECO:0007669"/>
    <property type="project" value="UniProtKB-EC"/>
</dbReference>
<dbReference type="Gene3D" id="3.40.50.150">
    <property type="entry name" value="Vaccinia Virus protein VP39"/>
    <property type="match status" value="1"/>
</dbReference>
<keyword evidence="3" id="KW-0808">Transferase</keyword>
<dbReference type="CDD" id="cd02440">
    <property type="entry name" value="AdoMet_MTases"/>
    <property type="match status" value="1"/>
</dbReference>
<sequence length="252" mass="28132">MALAALSTAYSFLKAVLNMNELVVSGQAGDGREQKLVEHVVKTAEKGNPSSVISAIDEYAKNTSWLMNIGDDKGPILDAALQKYNHTVVLELGTFCGYSAVRMAAHMLAPGSKILSFEMSADNCRIARQIIDHAGLSSKVDVVEGKFEDRVDVAKQFLKEMKAPFFDFVFIDHWKNRYLGDYLLLKENGLIGDGSGICADNMGPISWANDFKKYIKTHPEELTDTVEYRSKLEYMRWIPDSVMVSTFKRTSQ</sequence>
<name>A0A0D6QWV5_ARACU</name>
<evidence type="ECO:0000313" key="7">
    <source>
        <dbReference type="EMBL" id="JAG95024.1"/>
    </source>
</evidence>